<evidence type="ECO:0000256" key="1">
    <source>
        <dbReference type="SAM" id="SignalP"/>
    </source>
</evidence>
<protein>
    <submittedName>
        <fullName evidence="2">Uncharacterized protein</fullName>
    </submittedName>
</protein>
<sequence length="159" mass="17795">MKKELAALALACALIPGVSMAADKLPSSEKLMNDYDKYVVVYTSDDERIYADADTIERDPVSAGELPVIRATLYAEIYKDPLTWPDYGNYRMVDYILRYDTAVGADQLGQKIKYRILNKLEGAYTPDGKAVSYPGNPNEPADEAEDIYIALYRVSKTSY</sequence>
<dbReference type="HOGENOM" id="CLU_1675097_0_0_9"/>
<proteinExistence type="predicted"/>
<feature type="chain" id="PRO_5003548376" evidence="1">
    <location>
        <begin position="22"/>
        <end position="159"/>
    </location>
</feature>
<accession>H1D1E7</accession>
<evidence type="ECO:0000313" key="3">
    <source>
        <dbReference type="Proteomes" id="UP000003277"/>
    </source>
</evidence>
<gene>
    <name evidence="2" type="ORF">HMPREF9453_01435</name>
</gene>
<organism evidence="2 3">
    <name type="scientific">Dialister succinatiphilus YIT 11850</name>
    <dbReference type="NCBI Taxonomy" id="742743"/>
    <lineage>
        <taxon>Bacteria</taxon>
        <taxon>Bacillati</taxon>
        <taxon>Bacillota</taxon>
        <taxon>Negativicutes</taxon>
        <taxon>Veillonellales</taxon>
        <taxon>Veillonellaceae</taxon>
        <taxon>Dialister</taxon>
    </lineage>
</organism>
<feature type="signal peptide" evidence="1">
    <location>
        <begin position="1"/>
        <end position="21"/>
    </location>
</feature>
<dbReference type="Proteomes" id="UP000003277">
    <property type="component" value="Unassembled WGS sequence"/>
</dbReference>
<dbReference type="EMBL" id="ADLT01000048">
    <property type="protein sequence ID" value="EHO62654.1"/>
    <property type="molecule type" value="Genomic_DNA"/>
</dbReference>
<dbReference type="PATRIC" id="fig|742743.3.peg.1458"/>
<dbReference type="OrthoDB" id="1634526at2"/>
<comment type="caution">
    <text evidence="2">The sequence shown here is derived from an EMBL/GenBank/DDBJ whole genome shotgun (WGS) entry which is preliminary data.</text>
</comment>
<reference evidence="2 3" key="1">
    <citation type="submission" date="2011-11" db="EMBL/GenBank/DDBJ databases">
        <title>The Genome Sequence of Dialister succinatiphilus YIT 11850.</title>
        <authorList>
            <consortium name="The Broad Institute Genome Sequencing Platform"/>
            <person name="Earl A."/>
            <person name="Ward D."/>
            <person name="Feldgarden M."/>
            <person name="Gevers D."/>
            <person name="Morotomi M."/>
            <person name="Young S.K."/>
            <person name="Zeng Q."/>
            <person name="Gargeya S."/>
            <person name="Fitzgerald M."/>
            <person name="Haas B."/>
            <person name="Abouelleil A."/>
            <person name="Alvarado L."/>
            <person name="Arachchi H.M."/>
            <person name="Berlin A."/>
            <person name="Brown A."/>
            <person name="Chapman S.B."/>
            <person name="Dunbar C."/>
            <person name="Gearin G."/>
            <person name="Goldberg J."/>
            <person name="Griggs A."/>
            <person name="Gujja S."/>
            <person name="Heiman D."/>
            <person name="Howarth C."/>
            <person name="Lui A."/>
            <person name="MacDonald P.J.P."/>
            <person name="Montmayeur A."/>
            <person name="Murphy C."/>
            <person name="Neiman D."/>
            <person name="Pearson M."/>
            <person name="Priest M."/>
            <person name="Roberts A."/>
            <person name="Saif S."/>
            <person name="Shea T."/>
            <person name="Sisk P."/>
            <person name="Stolte C."/>
            <person name="Sykes S."/>
            <person name="Wortman J."/>
            <person name="Nusbaum C."/>
            <person name="Birren B."/>
        </authorList>
    </citation>
    <scope>NUCLEOTIDE SEQUENCE [LARGE SCALE GENOMIC DNA]</scope>
    <source>
        <strain evidence="2 3">YIT 11850</strain>
    </source>
</reference>
<evidence type="ECO:0000313" key="2">
    <source>
        <dbReference type="EMBL" id="EHO62654.1"/>
    </source>
</evidence>
<keyword evidence="3" id="KW-1185">Reference proteome</keyword>
<dbReference type="RefSeq" id="WP_008859929.1">
    <property type="nucleotide sequence ID" value="NZ_JH591188.1"/>
</dbReference>
<name>H1D1E7_9FIRM</name>
<dbReference type="AlphaFoldDB" id="H1D1E7"/>
<keyword evidence="1" id="KW-0732">Signal</keyword>